<accession>A0ABT0E3I4</accession>
<evidence type="ECO:0000256" key="1">
    <source>
        <dbReference type="ARBA" id="ARBA00001946"/>
    </source>
</evidence>
<name>A0ABT0E3I4_9GAMM</name>
<proteinExistence type="inferred from homology"/>
<evidence type="ECO:0000256" key="11">
    <source>
        <dbReference type="RuleBase" id="RU003706"/>
    </source>
</evidence>
<dbReference type="PANTHER" id="PTHR43532">
    <property type="entry name" value="GLUCOSE-1-PHOSPHATE THYMIDYLYLTRANSFERASE"/>
    <property type="match status" value="1"/>
</dbReference>
<evidence type="ECO:0000259" key="12">
    <source>
        <dbReference type="Pfam" id="PF00483"/>
    </source>
</evidence>
<evidence type="ECO:0000256" key="5">
    <source>
        <dbReference type="ARBA" id="ARBA00012461"/>
    </source>
</evidence>
<evidence type="ECO:0000256" key="9">
    <source>
        <dbReference type="ARBA" id="ARBA00022842"/>
    </source>
</evidence>
<comment type="pathway">
    <text evidence="2">Carbohydrate biosynthesis; dTDP-L-rhamnose biosynthesis.</text>
</comment>
<keyword evidence="8 11" id="KW-0479">Metal-binding</keyword>
<organism evidence="13 14">
    <name type="scientific">Alcanivorax quisquiliarum</name>
    <dbReference type="NCBI Taxonomy" id="2933565"/>
    <lineage>
        <taxon>Bacteria</taxon>
        <taxon>Pseudomonadati</taxon>
        <taxon>Pseudomonadota</taxon>
        <taxon>Gammaproteobacteria</taxon>
        <taxon>Oceanospirillales</taxon>
        <taxon>Alcanivoracaceae</taxon>
        <taxon>Alcanivorax</taxon>
    </lineage>
</organism>
<comment type="cofactor">
    <cofactor evidence="1">
        <name>Mg(2+)</name>
        <dbReference type="ChEBI" id="CHEBI:18420"/>
    </cofactor>
</comment>
<evidence type="ECO:0000313" key="13">
    <source>
        <dbReference type="EMBL" id="MCK0536375.1"/>
    </source>
</evidence>
<dbReference type="InterPro" id="IPR029044">
    <property type="entry name" value="Nucleotide-diphossugar_trans"/>
</dbReference>
<evidence type="ECO:0000256" key="3">
    <source>
        <dbReference type="ARBA" id="ARBA00005125"/>
    </source>
</evidence>
<keyword evidence="7 11" id="KW-0548">Nucleotidyltransferase</keyword>
<dbReference type="NCBIfam" id="TIGR01207">
    <property type="entry name" value="rmlA"/>
    <property type="match status" value="1"/>
</dbReference>
<comment type="pathway">
    <text evidence="3">Bacterial outer membrane biogenesis; LPS O-antigen biosynthesis.</text>
</comment>
<comment type="caution">
    <text evidence="13">The sequence shown here is derived from an EMBL/GenBank/DDBJ whole genome shotgun (WGS) entry which is preliminary data.</text>
</comment>
<dbReference type="CDD" id="cd02538">
    <property type="entry name" value="G1P_TT_short"/>
    <property type="match status" value="1"/>
</dbReference>
<dbReference type="RefSeq" id="WP_246947533.1">
    <property type="nucleotide sequence ID" value="NZ_JALKII010000001.1"/>
</dbReference>
<reference evidence="13" key="1">
    <citation type="submission" date="2022-04" db="EMBL/GenBank/DDBJ databases">
        <title>Alcanivorax sp. CY1518 draft genome sequence.</title>
        <authorList>
            <person name="Zhao G."/>
            <person name="An M."/>
        </authorList>
    </citation>
    <scope>NUCLEOTIDE SEQUENCE</scope>
    <source>
        <strain evidence="13">CY1518</strain>
    </source>
</reference>
<dbReference type="EC" id="2.7.7.24" evidence="5 11"/>
<dbReference type="EMBL" id="JALKII010000001">
    <property type="protein sequence ID" value="MCK0536375.1"/>
    <property type="molecule type" value="Genomic_DNA"/>
</dbReference>
<dbReference type="SUPFAM" id="SSF53448">
    <property type="entry name" value="Nucleotide-diphospho-sugar transferases"/>
    <property type="match status" value="1"/>
</dbReference>
<evidence type="ECO:0000256" key="7">
    <source>
        <dbReference type="ARBA" id="ARBA00022695"/>
    </source>
</evidence>
<dbReference type="InterPro" id="IPR005835">
    <property type="entry name" value="NTP_transferase_dom"/>
</dbReference>
<comment type="similarity">
    <text evidence="4 11">Belongs to the glucose-1-phosphate thymidylyltransferase family.</text>
</comment>
<gene>
    <name evidence="13" type="primary">rfbA</name>
    <name evidence="13" type="ORF">MU846_01475</name>
</gene>
<dbReference type="InterPro" id="IPR005907">
    <property type="entry name" value="G1P_thy_trans_s"/>
</dbReference>
<feature type="domain" description="Nucleotidyl transferase" evidence="12">
    <location>
        <begin position="10"/>
        <end position="245"/>
    </location>
</feature>
<sequence>MLAGMRPLRGIVMAAGTGSRLAPVTLGVSKHLLPVYDKPMVFYPLSVLMLAGVRDVLLITTKDDLPAYQRVLGQGDHLGMDIRYAIQQQPGGIAEAFHIGRDFIGSDPVSLVLGDNIFYGHAFTPMLQKARATNTGATLFAHAVHDPRRFGVVSFDADGAVQGLVEKPQNPASQYAVTGLYFFSADVVDVAVSIAPSARGEREIIDVLEVYRQQGRLQAQLLGRGFTWLDAGTPDSLLEASMFVQAVEHRQGMKIACLEEIAWNAGWINAQTLLTRLDQLRGTPYGRYLDCVLNGQGGGGQST</sequence>
<evidence type="ECO:0000256" key="10">
    <source>
        <dbReference type="ARBA" id="ARBA00049336"/>
    </source>
</evidence>
<comment type="catalytic activity">
    <reaction evidence="10 11">
        <text>dTTP + alpha-D-glucose 1-phosphate + H(+) = dTDP-alpha-D-glucose + diphosphate</text>
        <dbReference type="Rhea" id="RHEA:15225"/>
        <dbReference type="ChEBI" id="CHEBI:15378"/>
        <dbReference type="ChEBI" id="CHEBI:33019"/>
        <dbReference type="ChEBI" id="CHEBI:37568"/>
        <dbReference type="ChEBI" id="CHEBI:57477"/>
        <dbReference type="ChEBI" id="CHEBI:58601"/>
        <dbReference type="EC" id="2.7.7.24"/>
    </reaction>
</comment>
<dbReference type="Proteomes" id="UP001165524">
    <property type="component" value="Unassembled WGS sequence"/>
</dbReference>
<dbReference type="Gene3D" id="3.90.550.10">
    <property type="entry name" value="Spore Coat Polysaccharide Biosynthesis Protein SpsA, Chain A"/>
    <property type="match status" value="1"/>
</dbReference>
<dbReference type="Pfam" id="PF00483">
    <property type="entry name" value="NTP_transferase"/>
    <property type="match status" value="1"/>
</dbReference>
<dbReference type="GO" id="GO:0008879">
    <property type="term" value="F:glucose-1-phosphate thymidylyltransferase activity"/>
    <property type="evidence" value="ECO:0007669"/>
    <property type="project" value="UniProtKB-EC"/>
</dbReference>
<evidence type="ECO:0000313" key="14">
    <source>
        <dbReference type="Proteomes" id="UP001165524"/>
    </source>
</evidence>
<evidence type="ECO:0000256" key="8">
    <source>
        <dbReference type="ARBA" id="ARBA00022723"/>
    </source>
</evidence>
<keyword evidence="14" id="KW-1185">Reference proteome</keyword>
<keyword evidence="6 11" id="KW-0808">Transferase</keyword>
<protein>
    <recommendedName>
        <fullName evidence="5 11">Glucose-1-phosphate thymidylyltransferase</fullName>
        <ecNumber evidence="5 11">2.7.7.24</ecNumber>
    </recommendedName>
</protein>
<comment type="function">
    <text evidence="11">Catalyzes the formation of dTDP-glucose, from dTTP and glucose 1-phosphate, as well as its pyrophosphorolysis.</text>
</comment>
<evidence type="ECO:0000256" key="4">
    <source>
        <dbReference type="ARBA" id="ARBA00010480"/>
    </source>
</evidence>
<evidence type="ECO:0000256" key="2">
    <source>
        <dbReference type="ARBA" id="ARBA00004781"/>
    </source>
</evidence>
<evidence type="ECO:0000256" key="6">
    <source>
        <dbReference type="ARBA" id="ARBA00022679"/>
    </source>
</evidence>
<dbReference type="PANTHER" id="PTHR43532:SF1">
    <property type="entry name" value="GLUCOSE-1-PHOSPHATE THYMIDYLYLTRANSFERASE 1"/>
    <property type="match status" value="1"/>
</dbReference>
<keyword evidence="9 11" id="KW-0460">Magnesium</keyword>